<dbReference type="GO" id="GO:0016491">
    <property type="term" value="F:oxidoreductase activity"/>
    <property type="evidence" value="ECO:0007669"/>
    <property type="project" value="UniProtKB-KW"/>
</dbReference>
<keyword evidence="3 10" id="KW-0812">Transmembrane</keyword>
<keyword evidence="4" id="KW-0874">Quinone</keyword>
<keyword evidence="8" id="KW-1015">Disulfide bond</keyword>
<protein>
    <recommendedName>
        <fullName evidence="11">Vitamin K epoxide reductase domain-containing protein</fullName>
    </recommendedName>
</protein>
<dbReference type="AlphaFoldDB" id="A0A5P9QCA6"/>
<dbReference type="InterPro" id="IPR012932">
    <property type="entry name" value="VKOR"/>
</dbReference>
<evidence type="ECO:0000313" key="12">
    <source>
        <dbReference type="EMBL" id="QFU98722.1"/>
    </source>
</evidence>
<dbReference type="KEGG" id="lxl:KDY119_02241"/>
<evidence type="ECO:0000313" key="13">
    <source>
        <dbReference type="Proteomes" id="UP000326702"/>
    </source>
</evidence>
<evidence type="ECO:0000256" key="10">
    <source>
        <dbReference type="SAM" id="Phobius"/>
    </source>
</evidence>
<accession>A0A5P9QCA6</accession>
<dbReference type="Proteomes" id="UP000326702">
    <property type="component" value="Chromosome"/>
</dbReference>
<dbReference type="RefSeq" id="WP_051136479.1">
    <property type="nucleotide sequence ID" value="NZ_BAABIH010000017.1"/>
</dbReference>
<evidence type="ECO:0000256" key="2">
    <source>
        <dbReference type="ARBA" id="ARBA00006214"/>
    </source>
</evidence>
<dbReference type="InterPro" id="IPR041714">
    <property type="entry name" value="VKOR_Actinobacteria"/>
</dbReference>
<dbReference type="OrthoDB" id="9783799at2"/>
<feature type="transmembrane region" description="Helical" evidence="10">
    <location>
        <begin position="122"/>
        <end position="143"/>
    </location>
</feature>
<dbReference type="Pfam" id="PF07884">
    <property type="entry name" value="VKOR"/>
    <property type="match status" value="1"/>
</dbReference>
<proteinExistence type="inferred from homology"/>
<keyword evidence="5 10" id="KW-1133">Transmembrane helix</keyword>
<keyword evidence="6" id="KW-0560">Oxidoreductase</keyword>
<evidence type="ECO:0000256" key="9">
    <source>
        <dbReference type="ARBA" id="ARBA00023284"/>
    </source>
</evidence>
<feature type="transmembrane region" description="Helical" evidence="10">
    <location>
        <begin position="195"/>
        <end position="213"/>
    </location>
</feature>
<organism evidence="12 13">
    <name type="scientific">Luteimicrobium xylanilyticum</name>
    <dbReference type="NCBI Taxonomy" id="1133546"/>
    <lineage>
        <taxon>Bacteria</taxon>
        <taxon>Bacillati</taxon>
        <taxon>Actinomycetota</taxon>
        <taxon>Actinomycetes</taxon>
        <taxon>Micrococcales</taxon>
        <taxon>Luteimicrobium</taxon>
    </lineage>
</organism>
<comment type="subcellular location">
    <subcellularLocation>
        <location evidence="1">Membrane</location>
        <topology evidence="1">Multi-pass membrane protein</topology>
    </subcellularLocation>
</comment>
<reference evidence="12 13" key="1">
    <citation type="submission" date="2019-10" db="EMBL/GenBank/DDBJ databases">
        <title>Genome sequence of Luteimicrobium xylanilyticum HY-24.</title>
        <authorList>
            <person name="Kim D.Y."/>
            <person name="Park H.-Y."/>
        </authorList>
    </citation>
    <scope>NUCLEOTIDE SEQUENCE [LARGE SCALE GENOMIC DNA]</scope>
    <source>
        <strain evidence="12 13">HY-24</strain>
    </source>
</reference>
<evidence type="ECO:0000256" key="8">
    <source>
        <dbReference type="ARBA" id="ARBA00023157"/>
    </source>
</evidence>
<dbReference type="InterPro" id="IPR038354">
    <property type="entry name" value="VKOR_sf"/>
</dbReference>
<name>A0A5P9QCA6_9MICO</name>
<feature type="transmembrane region" description="Helical" evidence="10">
    <location>
        <begin position="97"/>
        <end position="116"/>
    </location>
</feature>
<keyword evidence="13" id="KW-1185">Reference proteome</keyword>
<dbReference type="Gene3D" id="1.20.1440.130">
    <property type="entry name" value="VKOR domain"/>
    <property type="match status" value="1"/>
</dbReference>
<comment type="similarity">
    <text evidence="2">Belongs to the VKOR family.</text>
</comment>
<dbReference type="CDD" id="cd12922">
    <property type="entry name" value="VKOR_5"/>
    <property type="match status" value="1"/>
</dbReference>
<evidence type="ECO:0000256" key="3">
    <source>
        <dbReference type="ARBA" id="ARBA00022692"/>
    </source>
</evidence>
<evidence type="ECO:0000256" key="6">
    <source>
        <dbReference type="ARBA" id="ARBA00023002"/>
    </source>
</evidence>
<sequence>MSQAPNVSAEPDDVDVDDDLVYERPLIPHPLKDRTLGWILTVFGGIAFLAAGMLTIDDWKLAQNPDYRPSCSINVFVTCSAAMQSWQGKLYGFPNPFLGIVAFAIVITVGVIMLTGFRPPRWFRLTLLAATTIGLGHVFFFVWTTIYRLGKICPYCSVVWLCMIPIFWYQLVHAVQERAIPLPERWRGAIVRNRTIGTVVLYVALLLWVFIGLREPIIQTYF</sequence>
<evidence type="ECO:0000259" key="11">
    <source>
        <dbReference type="SMART" id="SM00756"/>
    </source>
</evidence>
<evidence type="ECO:0000256" key="1">
    <source>
        <dbReference type="ARBA" id="ARBA00004141"/>
    </source>
</evidence>
<dbReference type="EMBL" id="CP045529">
    <property type="protein sequence ID" value="QFU98722.1"/>
    <property type="molecule type" value="Genomic_DNA"/>
</dbReference>
<evidence type="ECO:0000256" key="7">
    <source>
        <dbReference type="ARBA" id="ARBA00023136"/>
    </source>
</evidence>
<gene>
    <name evidence="12" type="ORF">KDY119_02241</name>
</gene>
<evidence type="ECO:0000256" key="5">
    <source>
        <dbReference type="ARBA" id="ARBA00022989"/>
    </source>
</evidence>
<dbReference type="GO" id="GO:0016020">
    <property type="term" value="C:membrane"/>
    <property type="evidence" value="ECO:0007669"/>
    <property type="project" value="UniProtKB-SubCell"/>
</dbReference>
<keyword evidence="7 10" id="KW-0472">Membrane</keyword>
<evidence type="ECO:0000256" key="4">
    <source>
        <dbReference type="ARBA" id="ARBA00022719"/>
    </source>
</evidence>
<feature type="transmembrane region" description="Helical" evidence="10">
    <location>
        <begin position="155"/>
        <end position="175"/>
    </location>
</feature>
<keyword evidence="9" id="KW-0676">Redox-active center</keyword>
<dbReference type="SMART" id="SM00756">
    <property type="entry name" value="VKc"/>
    <property type="match status" value="1"/>
</dbReference>
<feature type="transmembrane region" description="Helical" evidence="10">
    <location>
        <begin position="36"/>
        <end position="56"/>
    </location>
</feature>
<dbReference type="GO" id="GO:0048038">
    <property type="term" value="F:quinone binding"/>
    <property type="evidence" value="ECO:0007669"/>
    <property type="project" value="UniProtKB-KW"/>
</dbReference>
<feature type="domain" description="Vitamin K epoxide reductase" evidence="11">
    <location>
        <begin position="33"/>
        <end position="174"/>
    </location>
</feature>